<dbReference type="EMBL" id="JAVRIA010000002">
    <property type="protein sequence ID" value="MDT0557976.1"/>
    <property type="molecule type" value="Genomic_DNA"/>
</dbReference>
<evidence type="ECO:0000256" key="4">
    <source>
        <dbReference type="ARBA" id="ARBA00023002"/>
    </source>
</evidence>
<accession>A0ABU2YIH1</accession>
<dbReference type="RefSeq" id="WP_311426748.1">
    <property type="nucleotide sequence ID" value="NZ_JAVRIA010000002.1"/>
</dbReference>
<keyword evidence="9" id="KW-1185">Reference proteome</keyword>
<keyword evidence="2 6" id="KW-0409">Iron storage</keyword>
<organism evidence="8 9">
    <name type="scientific">Microcosmobacter mediterraneus</name>
    <dbReference type="NCBI Taxonomy" id="3075607"/>
    <lineage>
        <taxon>Bacteria</taxon>
        <taxon>Pseudomonadati</taxon>
        <taxon>Bacteroidota</taxon>
        <taxon>Flavobacteriia</taxon>
        <taxon>Flavobacteriales</taxon>
        <taxon>Flavobacteriaceae</taxon>
        <taxon>Microcosmobacter</taxon>
    </lineage>
</organism>
<evidence type="ECO:0000256" key="2">
    <source>
        <dbReference type="ARBA" id="ARBA00022434"/>
    </source>
</evidence>
<keyword evidence="6" id="KW-0963">Cytoplasm</keyword>
<protein>
    <recommendedName>
        <fullName evidence="6">Ferritin</fullName>
        <ecNumber evidence="6">1.16.3.2</ecNumber>
    </recommendedName>
</protein>
<gene>
    <name evidence="8" type="ORF">RM697_04925</name>
</gene>
<comment type="subcellular location">
    <subcellularLocation>
        <location evidence="6">Cytoplasm</location>
    </subcellularLocation>
</comment>
<dbReference type="PANTHER" id="PTHR11431:SF127">
    <property type="entry name" value="BACTERIAL NON-HEME FERRITIN"/>
    <property type="match status" value="1"/>
</dbReference>
<evidence type="ECO:0000313" key="9">
    <source>
        <dbReference type="Proteomes" id="UP001259492"/>
    </source>
</evidence>
<comment type="function">
    <text evidence="6">Iron-storage protein.</text>
</comment>
<dbReference type="SUPFAM" id="SSF47240">
    <property type="entry name" value="Ferritin-like"/>
    <property type="match status" value="1"/>
</dbReference>
<dbReference type="Pfam" id="PF00210">
    <property type="entry name" value="Ferritin"/>
    <property type="match status" value="1"/>
</dbReference>
<evidence type="ECO:0000256" key="3">
    <source>
        <dbReference type="ARBA" id="ARBA00022723"/>
    </source>
</evidence>
<dbReference type="PANTHER" id="PTHR11431">
    <property type="entry name" value="FERRITIN"/>
    <property type="match status" value="1"/>
</dbReference>
<dbReference type="EC" id="1.16.3.2" evidence="6"/>
<comment type="catalytic activity">
    <reaction evidence="6">
        <text>4 Fe(2+) + O2 + 6 H2O = 4 iron(III) oxide-hydroxide + 12 H(+)</text>
        <dbReference type="Rhea" id="RHEA:11972"/>
        <dbReference type="ChEBI" id="CHEBI:15377"/>
        <dbReference type="ChEBI" id="CHEBI:15378"/>
        <dbReference type="ChEBI" id="CHEBI:15379"/>
        <dbReference type="ChEBI" id="CHEBI:29033"/>
        <dbReference type="ChEBI" id="CHEBI:78619"/>
        <dbReference type="EC" id="1.16.3.2"/>
    </reaction>
</comment>
<evidence type="ECO:0000256" key="5">
    <source>
        <dbReference type="ARBA" id="ARBA00023004"/>
    </source>
</evidence>
<dbReference type="InterPro" id="IPR012347">
    <property type="entry name" value="Ferritin-like"/>
</dbReference>
<proteinExistence type="inferred from homology"/>
<keyword evidence="4" id="KW-0560">Oxidoreductase</keyword>
<evidence type="ECO:0000256" key="1">
    <source>
        <dbReference type="ARBA" id="ARBA00006950"/>
    </source>
</evidence>
<reference evidence="8 9" key="1">
    <citation type="submission" date="2023-09" db="EMBL/GenBank/DDBJ databases">
        <authorList>
            <person name="Rey-Velasco X."/>
        </authorList>
    </citation>
    <scope>NUCLEOTIDE SEQUENCE [LARGE SCALE GENOMIC DNA]</scope>
    <source>
        <strain evidence="8 9">W332</strain>
    </source>
</reference>
<dbReference type="InterPro" id="IPR009078">
    <property type="entry name" value="Ferritin-like_SF"/>
</dbReference>
<dbReference type="InterPro" id="IPR008331">
    <property type="entry name" value="Ferritin_DPS_dom"/>
</dbReference>
<dbReference type="Proteomes" id="UP001259492">
    <property type="component" value="Unassembled WGS sequence"/>
</dbReference>
<sequence>MLSKTIETALNKQIRIEAESSQVYLAMAVWAEVKGLEGIANFMYDQSDEEREHMLKLVKFVNERGGHAHISDLSAPNVDFKSFKLMFEKLLDHEIFVSTSINELVHITLQERDYATHNFLQWYVSEQIEEEATARTILDKINMIGDDKGGLYLFDRDIQQLTVQSAADTPLE</sequence>
<dbReference type="CDD" id="cd01055">
    <property type="entry name" value="Nonheme_Ferritin"/>
    <property type="match status" value="1"/>
</dbReference>
<evidence type="ECO:0000256" key="6">
    <source>
        <dbReference type="RuleBase" id="RU361145"/>
    </source>
</evidence>
<keyword evidence="3 6" id="KW-0479">Metal-binding</keyword>
<comment type="similarity">
    <text evidence="1 6">Belongs to the ferritin family. Prokaryotic subfamily.</text>
</comment>
<keyword evidence="5 6" id="KW-0408">Iron</keyword>
<evidence type="ECO:0000313" key="8">
    <source>
        <dbReference type="EMBL" id="MDT0557976.1"/>
    </source>
</evidence>
<comment type="caution">
    <text evidence="8">The sequence shown here is derived from an EMBL/GenBank/DDBJ whole genome shotgun (WGS) entry which is preliminary data.</text>
</comment>
<dbReference type="PROSITE" id="PS50905">
    <property type="entry name" value="FERRITIN_LIKE"/>
    <property type="match status" value="1"/>
</dbReference>
<name>A0ABU2YIH1_9FLAO</name>
<dbReference type="Gene3D" id="1.20.1260.10">
    <property type="match status" value="1"/>
</dbReference>
<evidence type="ECO:0000259" key="7">
    <source>
        <dbReference type="PROSITE" id="PS50905"/>
    </source>
</evidence>
<dbReference type="InterPro" id="IPR001519">
    <property type="entry name" value="Ferritin"/>
</dbReference>
<feature type="domain" description="Ferritin-like diiron" evidence="7">
    <location>
        <begin position="1"/>
        <end position="145"/>
    </location>
</feature>
<dbReference type="InterPro" id="IPR009040">
    <property type="entry name" value="Ferritin-like_diiron"/>
</dbReference>
<dbReference type="InterPro" id="IPR041719">
    <property type="entry name" value="Ferritin_prok"/>
</dbReference>